<feature type="compositionally biased region" description="Polar residues" evidence="2">
    <location>
        <begin position="74"/>
        <end position="90"/>
    </location>
</feature>
<dbReference type="Gene3D" id="1.10.510.10">
    <property type="entry name" value="Transferase(Phosphotransferase) domain 1"/>
    <property type="match status" value="1"/>
</dbReference>
<evidence type="ECO:0000313" key="6">
    <source>
        <dbReference type="Proteomes" id="UP000281549"/>
    </source>
</evidence>
<dbReference type="SMART" id="SM00220">
    <property type="entry name" value="S_TKc"/>
    <property type="match status" value="1"/>
</dbReference>
<feature type="region of interest" description="Disordered" evidence="2">
    <location>
        <begin position="131"/>
        <end position="160"/>
    </location>
</feature>
<feature type="signal peptide" evidence="3">
    <location>
        <begin position="1"/>
        <end position="23"/>
    </location>
</feature>
<dbReference type="PROSITE" id="PS50011">
    <property type="entry name" value="PROTEIN_KINASE_DOM"/>
    <property type="match status" value="1"/>
</dbReference>
<dbReference type="GO" id="GO:0005524">
    <property type="term" value="F:ATP binding"/>
    <property type="evidence" value="ECO:0007669"/>
    <property type="project" value="UniProtKB-UniRule"/>
</dbReference>
<feature type="domain" description="Protein kinase" evidence="4">
    <location>
        <begin position="196"/>
        <end position="388"/>
    </location>
</feature>
<reference evidence="6" key="1">
    <citation type="journal article" date="2018" name="Nat. Microbiol.">
        <title>Leveraging single-cell genomics to expand the fungal tree of life.</title>
        <authorList>
            <person name="Ahrendt S.R."/>
            <person name="Quandt C.A."/>
            <person name="Ciobanu D."/>
            <person name="Clum A."/>
            <person name="Salamov A."/>
            <person name="Andreopoulos B."/>
            <person name="Cheng J.F."/>
            <person name="Woyke T."/>
            <person name="Pelin A."/>
            <person name="Henrissat B."/>
            <person name="Reynolds N.K."/>
            <person name="Benny G.L."/>
            <person name="Smith M.E."/>
            <person name="James T.Y."/>
            <person name="Grigoriev I.V."/>
        </authorList>
    </citation>
    <scope>NUCLEOTIDE SEQUENCE [LARGE SCALE GENOMIC DNA]</scope>
    <source>
        <strain evidence="6">CSF55</strain>
    </source>
</reference>
<sequence length="388" mass="44050">MTIFNTTTVVLALFAIICSTTNQSNNPISTSSRPPPRPSSLHTSPSRRRKVLQPRTSSSLTKLRESQRKILNDIETQTATRGSPSVSIAGSDNDSDFSSQFDSTFCIGSFDEGICDINTDNFSPASTTLKQTITKEKESDSHEDNEDEDEEDDDSEMFKDPNYIFEDDSEMINHIDLAPLPTIKGKGIIIDDEFYRFTGLELGRGRFSVVREVESKFGAKFALKIVILNREFTRAENKIRYSRIARKMFDTEVSSLSELSRFCQSTQTEEFGFILMNIVRGLNIDELDFMNMDIKQIKNIKTLLENKIEEIHKLGKVHSDLHPGNILVDVSKPKVELQIIDFGAMKKGTKWDKDCEIRRATFGIDRVIMKKINGTLKKDIIKDQFTLD</sequence>
<feature type="compositionally biased region" description="Acidic residues" evidence="2">
    <location>
        <begin position="143"/>
        <end position="155"/>
    </location>
</feature>
<dbReference type="InterPro" id="IPR000719">
    <property type="entry name" value="Prot_kinase_dom"/>
</dbReference>
<evidence type="ECO:0000256" key="3">
    <source>
        <dbReference type="SAM" id="SignalP"/>
    </source>
</evidence>
<dbReference type="EMBL" id="ML005603">
    <property type="protein sequence ID" value="RKP17979.1"/>
    <property type="molecule type" value="Genomic_DNA"/>
</dbReference>
<dbReference type="GO" id="GO:0004672">
    <property type="term" value="F:protein kinase activity"/>
    <property type="evidence" value="ECO:0007669"/>
    <property type="project" value="InterPro"/>
</dbReference>
<feature type="compositionally biased region" description="Basic and acidic residues" evidence="2">
    <location>
        <begin position="62"/>
        <end position="72"/>
    </location>
</feature>
<dbReference type="Proteomes" id="UP000281549">
    <property type="component" value="Unassembled WGS sequence"/>
</dbReference>
<organism evidence="5 6">
    <name type="scientific">Rozella allomycis (strain CSF55)</name>
    <dbReference type="NCBI Taxonomy" id="988480"/>
    <lineage>
        <taxon>Eukaryota</taxon>
        <taxon>Fungi</taxon>
        <taxon>Fungi incertae sedis</taxon>
        <taxon>Cryptomycota</taxon>
        <taxon>Cryptomycota incertae sedis</taxon>
        <taxon>Rozella</taxon>
    </lineage>
</organism>
<evidence type="ECO:0000256" key="1">
    <source>
        <dbReference type="PROSITE-ProRule" id="PRU10141"/>
    </source>
</evidence>
<keyword evidence="1" id="KW-0067">ATP-binding</keyword>
<dbReference type="PANTHER" id="PTHR24347">
    <property type="entry name" value="SERINE/THREONINE-PROTEIN KINASE"/>
    <property type="match status" value="1"/>
</dbReference>
<evidence type="ECO:0000313" key="5">
    <source>
        <dbReference type="EMBL" id="RKP17979.1"/>
    </source>
</evidence>
<feature type="chain" id="PRO_5020748423" description="Protein kinase domain-containing protein" evidence="3">
    <location>
        <begin position="24"/>
        <end position="388"/>
    </location>
</feature>
<proteinExistence type="predicted"/>
<dbReference type="InterPro" id="IPR017441">
    <property type="entry name" value="Protein_kinase_ATP_BS"/>
</dbReference>
<evidence type="ECO:0000256" key="2">
    <source>
        <dbReference type="SAM" id="MobiDB-lite"/>
    </source>
</evidence>
<feature type="region of interest" description="Disordered" evidence="2">
    <location>
        <begin position="24"/>
        <end position="94"/>
    </location>
</feature>
<dbReference type="Pfam" id="PF00069">
    <property type="entry name" value="Pkinase"/>
    <property type="match status" value="1"/>
</dbReference>
<dbReference type="PROSITE" id="PS00107">
    <property type="entry name" value="PROTEIN_KINASE_ATP"/>
    <property type="match status" value="1"/>
</dbReference>
<evidence type="ECO:0000259" key="4">
    <source>
        <dbReference type="PROSITE" id="PS50011"/>
    </source>
</evidence>
<keyword evidence="3" id="KW-0732">Signal</keyword>
<accession>A0A4V1IZG5</accession>
<feature type="compositionally biased region" description="Basic and acidic residues" evidence="2">
    <location>
        <begin position="133"/>
        <end position="142"/>
    </location>
</feature>
<dbReference type="SUPFAM" id="SSF56112">
    <property type="entry name" value="Protein kinase-like (PK-like)"/>
    <property type="match status" value="1"/>
</dbReference>
<keyword evidence="1" id="KW-0547">Nucleotide-binding</keyword>
<gene>
    <name evidence="5" type="ORF">ROZALSC1DRAFT_23671</name>
</gene>
<protein>
    <recommendedName>
        <fullName evidence="4">Protein kinase domain-containing protein</fullName>
    </recommendedName>
</protein>
<name>A0A4V1IZG5_ROZAC</name>
<dbReference type="InterPro" id="IPR011009">
    <property type="entry name" value="Kinase-like_dom_sf"/>
</dbReference>
<feature type="binding site" evidence="1">
    <location>
        <position position="224"/>
    </location>
    <ligand>
        <name>ATP</name>
        <dbReference type="ChEBI" id="CHEBI:30616"/>
    </ligand>
</feature>
<dbReference type="AlphaFoldDB" id="A0A4V1IZG5"/>